<sequence>SHQLTVDPGGDFPELLPQRRSQRYGVSFQKLLAAIVRQPFEPNDAALDFHKLIEAEFHDLGTRCCVIVIQEANTMSCSRASSATSTRSLFESIRRRASVTPISLQNWISERMNTEQALTAKINGLLFDAGLARLRRRQVASEAMESESLRTTAGPHRVSCTRRGPQWSLERARMHTEYLETINRRGFHPDGHVQSLRTLSGSPRSRPSVSAPGPLAPSSATAAEQHSFCFAAAPASLINTLFGTLKPLLIRPDCRLCRWPDSR</sequence>
<dbReference type="WBParaSite" id="maker-unitig_30893-snap-gene-0.1-mRNA-1">
    <property type="protein sequence ID" value="maker-unitig_30893-snap-gene-0.1-mRNA-1"/>
    <property type="gene ID" value="maker-unitig_30893-snap-gene-0.1"/>
</dbReference>
<name>A0A1I8FF98_9PLAT</name>
<proteinExistence type="predicted"/>
<dbReference type="AlphaFoldDB" id="A0A1I8FF98"/>
<organism evidence="2 3">
    <name type="scientific">Macrostomum lignano</name>
    <dbReference type="NCBI Taxonomy" id="282301"/>
    <lineage>
        <taxon>Eukaryota</taxon>
        <taxon>Metazoa</taxon>
        <taxon>Spiralia</taxon>
        <taxon>Lophotrochozoa</taxon>
        <taxon>Platyhelminthes</taxon>
        <taxon>Rhabditophora</taxon>
        <taxon>Macrostomorpha</taxon>
        <taxon>Macrostomida</taxon>
        <taxon>Macrostomidae</taxon>
        <taxon>Macrostomum</taxon>
    </lineage>
</organism>
<keyword evidence="2" id="KW-1185">Reference proteome</keyword>
<reference evidence="3" key="1">
    <citation type="submission" date="2016-11" db="UniProtKB">
        <authorList>
            <consortium name="WormBaseParasite"/>
        </authorList>
    </citation>
    <scope>IDENTIFICATION</scope>
</reference>
<evidence type="ECO:0000256" key="1">
    <source>
        <dbReference type="SAM" id="MobiDB-lite"/>
    </source>
</evidence>
<evidence type="ECO:0000313" key="3">
    <source>
        <dbReference type="WBParaSite" id="maker-unitig_30893-snap-gene-0.1-mRNA-1"/>
    </source>
</evidence>
<protein>
    <submittedName>
        <fullName evidence="3">SAS-6_N domain-containing protein</fullName>
    </submittedName>
</protein>
<evidence type="ECO:0000313" key="2">
    <source>
        <dbReference type="Proteomes" id="UP000095280"/>
    </source>
</evidence>
<feature type="region of interest" description="Disordered" evidence="1">
    <location>
        <begin position="189"/>
        <end position="218"/>
    </location>
</feature>
<feature type="compositionally biased region" description="Polar residues" evidence="1">
    <location>
        <begin position="195"/>
        <end position="208"/>
    </location>
</feature>
<accession>A0A1I8FF98</accession>
<dbReference type="Proteomes" id="UP000095280">
    <property type="component" value="Unplaced"/>
</dbReference>